<comment type="similarity">
    <text evidence="1">Belongs to the CAPAB/TerDEXZ family.</text>
</comment>
<gene>
    <name evidence="3" type="ORF">P8A19_02890</name>
</gene>
<dbReference type="CDD" id="cd06974">
    <property type="entry name" value="TerD_like"/>
    <property type="match status" value="2"/>
</dbReference>
<organism evidence="3 4">
    <name type="scientific">Streptomyces poriferorum</name>
    <dbReference type="NCBI Taxonomy" id="2798799"/>
    <lineage>
        <taxon>Bacteria</taxon>
        <taxon>Bacillati</taxon>
        <taxon>Actinomycetota</taxon>
        <taxon>Actinomycetes</taxon>
        <taxon>Kitasatosporales</taxon>
        <taxon>Streptomycetaceae</taxon>
        <taxon>Streptomyces</taxon>
    </lineage>
</organism>
<dbReference type="InterPro" id="IPR003325">
    <property type="entry name" value="TerD"/>
</dbReference>
<name>A0ABY9IGV6_9ACTN</name>
<dbReference type="PANTHER" id="PTHR32097">
    <property type="entry name" value="CAMP-BINDING PROTEIN 1-RELATED"/>
    <property type="match status" value="1"/>
</dbReference>
<dbReference type="PIRSF" id="PIRSF037118">
    <property type="entry name" value="Tellurite_resistance_TerA"/>
    <property type="match status" value="1"/>
</dbReference>
<dbReference type="Pfam" id="PF02342">
    <property type="entry name" value="TerD"/>
    <property type="match status" value="1"/>
</dbReference>
<dbReference type="RefSeq" id="WP_306105651.1">
    <property type="nucleotide sequence ID" value="NZ_CP120988.1"/>
</dbReference>
<evidence type="ECO:0000259" key="2">
    <source>
        <dbReference type="Pfam" id="PF02342"/>
    </source>
</evidence>
<dbReference type="PANTHER" id="PTHR32097:SF4">
    <property type="entry name" value="GENERAL STRESS PROTEIN 16U"/>
    <property type="match status" value="1"/>
</dbReference>
<accession>A0ABY9IGV6</accession>
<dbReference type="InterPro" id="IPR051324">
    <property type="entry name" value="Stress/Tellurium_Resist"/>
</dbReference>
<reference evidence="3 4" key="1">
    <citation type="submission" date="2023-03" db="EMBL/GenBank/DDBJ databases">
        <title>Isolation and description of six Streptomyces strains from soil environments, able to metabolize different microbial glucans.</title>
        <authorList>
            <person name="Widen T."/>
            <person name="Larsbrink J."/>
        </authorList>
    </citation>
    <scope>NUCLEOTIDE SEQUENCE [LARGE SCALE GENOMIC DNA]</scope>
    <source>
        <strain evidence="3 4">Alt2</strain>
    </source>
</reference>
<evidence type="ECO:0000313" key="4">
    <source>
        <dbReference type="Proteomes" id="UP001235744"/>
    </source>
</evidence>
<dbReference type="Gene3D" id="2.60.60.30">
    <property type="entry name" value="sav2460 like domains"/>
    <property type="match status" value="2"/>
</dbReference>
<keyword evidence="4" id="KW-1185">Reference proteome</keyword>
<protein>
    <submittedName>
        <fullName evidence="3">TerD family protein</fullName>
    </submittedName>
</protein>
<dbReference type="InterPro" id="IPR017115">
    <property type="entry name" value="Tellurite_resistance_TerA"/>
</dbReference>
<feature type="domain" description="TerD" evidence="2">
    <location>
        <begin position="1"/>
        <end position="168"/>
    </location>
</feature>
<dbReference type="Proteomes" id="UP001235744">
    <property type="component" value="Chromosome"/>
</dbReference>
<evidence type="ECO:0000256" key="1">
    <source>
        <dbReference type="ARBA" id="ARBA00008775"/>
    </source>
</evidence>
<proteinExistence type="inferred from homology"/>
<dbReference type="EMBL" id="CP120988">
    <property type="protein sequence ID" value="WLQ54452.1"/>
    <property type="molecule type" value="Genomic_DNA"/>
</dbReference>
<evidence type="ECO:0000313" key="3">
    <source>
        <dbReference type="EMBL" id="WLQ54452.1"/>
    </source>
</evidence>
<sequence length="438" mass="46194">MSLRKGANTPVQSARVRVELGWRQGPGAPDVDVSALLLTAAGKVRSDDDFVFYNQPVHPSGAVRHEGRRQDGGGAVETIDVALSAVEQDIGTVVVAASTEGTFGQVPGLCVRVLDAVSGAETARFDATDATTETAFVLGELYRRNGAWKFRAVGQGYDSGLAGLATDFGISVDEPAPPVPSPVPVSLPRPAAPAPLASPVSLPRPAAPAPLASPSPPPPVSVPAQPVSLSKITLTKTAPSVSLTKQGATSGGMRVNLSWSARRPPRGWMRKGEEAVRLEDVDLDLSCLWELRNGATGIVHPINNQFGSFEQPPYVQLDQDDRTGTSDTGENLMINLDHAAEIKRLLVFVVIYAGASSFAGLHGVATLYPPVGPPIEMLLDECTVPSQVAAIALIENNGGELIVRREAKYLLPPPGIFKQQAADLEYGWGLTWQGASKD</sequence>